<feature type="domain" description="Integrase catalytic" evidence="2">
    <location>
        <begin position="174"/>
        <end position="378"/>
    </location>
</feature>
<protein>
    <submittedName>
        <fullName evidence="3">Transposase</fullName>
    </submittedName>
</protein>
<evidence type="ECO:0000259" key="2">
    <source>
        <dbReference type="PROSITE" id="PS50994"/>
    </source>
</evidence>
<reference evidence="3 4" key="1">
    <citation type="journal article" date="2015" name="Antonie Van Leeuwenhoek">
        <title>Bosea vaviloviae sp. nov., a new species of slow-growing rhizobia isolated from nodules of the relict species Vavilovia formosa (Stev.) Fed.</title>
        <authorList>
            <person name="Safronova V.I."/>
            <person name="Kuznetsova I.G."/>
            <person name="Sazanova A.L."/>
            <person name="Kimeklis A.K."/>
            <person name="Belimov A.A."/>
            <person name="Andronov E.E."/>
            <person name="Pinaev A.G."/>
            <person name="Chizhevskaya E.P."/>
            <person name="Pukhaev A.R."/>
            <person name="Popov K.P."/>
            <person name="Willems A."/>
            <person name="Tikhonovich I.A."/>
        </authorList>
    </citation>
    <scope>NUCLEOTIDE SEQUENCE [LARGE SCALE GENOMIC DNA]</scope>
    <source>
        <strain evidence="3 4">Vaf18</strain>
        <plasmid evidence="3">unnamed1</plasmid>
    </source>
</reference>
<geneLocation type="plasmid" evidence="3 4">
    <name>unnamed1</name>
</geneLocation>
<name>A0A1D7UCT3_9HYPH</name>
<dbReference type="InterPro" id="IPR036397">
    <property type="entry name" value="RNaseH_sf"/>
</dbReference>
<organism evidence="3 4">
    <name type="scientific">Bosea vaviloviae</name>
    <dbReference type="NCBI Taxonomy" id="1526658"/>
    <lineage>
        <taxon>Bacteria</taxon>
        <taxon>Pseudomonadati</taxon>
        <taxon>Pseudomonadota</taxon>
        <taxon>Alphaproteobacteria</taxon>
        <taxon>Hyphomicrobiales</taxon>
        <taxon>Boseaceae</taxon>
        <taxon>Bosea</taxon>
    </lineage>
</organism>
<keyword evidence="3" id="KW-0614">Plasmid</keyword>
<dbReference type="Gene3D" id="3.30.420.10">
    <property type="entry name" value="Ribonuclease H-like superfamily/Ribonuclease H"/>
    <property type="match status" value="1"/>
</dbReference>
<proteinExistence type="predicted"/>
<evidence type="ECO:0000256" key="1">
    <source>
        <dbReference type="SAM" id="MobiDB-lite"/>
    </source>
</evidence>
<dbReference type="RefSeq" id="WP_069694366.1">
    <property type="nucleotide sequence ID" value="NZ_CP017148.1"/>
</dbReference>
<dbReference type="Proteomes" id="UP000094969">
    <property type="component" value="Plasmid unnamed1"/>
</dbReference>
<dbReference type="Pfam" id="PF09299">
    <property type="entry name" value="Mu-transpos_C"/>
    <property type="match status" value="1"/>
</dbReference>
<dbReference type="EMBL" id="CP017148">
    <property type="protein sequence ID" value="AOO85183.1"/>
    <property type="molecule type" value="Genomic_DNA"/>
</dbReference>
<accession>A0A1D7UCT3</accession>
<sequence>MSARLTNRLHVRKPAPAGSHTDESWLTARRVARELDKIIDGQGPRRVAIERVAAELRLTTRQVYNLLARYRIDRTVTSLLRDGDRTRKKRLQEAVETIIAATLRQQWLVQEGPPLAPVVDEIRARCEEANLAPPSYPTIASRIFVLFSPEEIAKKRSANPKHLNRLKPRPGYIHAARPLDVCQIDHTPTDINFVEVVEGGGAFVGRAFLTILIDVATRCIVGFCLTLEKPSALSVALCLAQAMCPKDGWLAARGIDHRWPMFGRPRLLVTDSAKEFKGHAFKRGCEDYGIRIRYRDRGRVHQGGVVERLLGKLNAVLATQPGSTGRSVADRDEYPAEQRARLSFADLEQCIALTVIDHNLHQNEKTLKVPAAEWERQARDLPRFDDDPSRILLAFLPGKARCLSQQGMRMFALEYYSPWLGVLVPQRDRLGKLDVRYDPRDISHVYVRDPDTREFRAVERRDGTLVPMTLWEHKADRFRRRAAGARTAVEKVAIPRRIAEIAGGPKPSRGELRNAVRRTLAAEAAKPYDAMRESPPAPPEHPARQKRRLPVEDW</sequence>
<dbReference type="InterPro" id="IPR012337">
    <property type="entry name" value="RNaseH-like_sf"/>
</dbReference>
<evidence type="ECO:0000313" key="3">
    <source>
        <dbReference type="EMBL" id="AOO85183.1"/>
    </source>
</evidence>
<dbReference type="GO" id="GO:0003676">
    <property type="term" value="F:nucleic acid binding"/>
    <property type="evidence" value="ECO:0007669"/>
    <property type="project" value="InterPro"/>
</dbReference>
<dbReference type="GO" id="GO:0015074">
    <property type="term" value="P:DNA integration"/>
    <property type="evidence" value="ECO:0007669"/>
    <property type="project" value="InterPro"/>
</dbReference>
<dbReference type="PROSITE" id="PS50994">
    <property type="entry name" value="INTEGRASE"/>
    <property type="match status" value="1"/>
</dbReference>
<dbReference type="InterPro" id="IPR001584">
    <property type="entry name" value="Integrase_cat-core"/>
</dbReference>
<feature type="region of interest" description="Disordered" evidence="1">
    <location>
        <begin position="1"/>
        <end position="23"/>
    </location>
</feature>
<evidence type="ECO:0000313" key="4">
    <source>
        <dbReference type="Proteomes" id="UP000094969"/>
    </source>
</evidence>
<feature type="region of interest" description="Disordered" evidence="1">
    <location>
        <begin position="504"/>
        <end position="554"/>
    </location>
</feature>
<keyword evidence="4" id="KW-1185">Reference proteome</keyword>
<gene>
    <name evidence="3" type="ORF">BHK69_30850</name>
</gene>
<dbReference type="KEGG" id="bvv:BHK69_30850"/>
<dbReference type="AlphaFoldDB" id="A0A1D7UCT3"/>
<dbReference type="InterPro" id="IPR015378">
    <property type="entry name" value="Transposase-like_Mu_C"/>
</dbReference>
<dbReference type="SUPFAM" id="SSF53098">
    <property type="entry name" value="Ribonuclease H-like"/>
    <property type="match status" value="1"/>
</dbReference>